<name>A0AAD4M412_9AGAM</name>
<comment type="caution">
    <text evidence="2">The sequence shown here is derived from an EMBL/GenBank/DDBJ whole genome shotgun (WGS) entry which is preliminary data.</text>
</comment>
<proteinExistence type="predicted"/>
<gene>
    <name evidence="2" type="ORF">B0F90DRAFT_1720978</name>
</gene>
<keyword evidence="1" id="KW-1133">Transmembrane helix</keyword>
<evidence type="ECO:0000256" key="1">
    <source>
        <dbReference type="SAM" id="Phobius"/>
    </source>
</evidence>
<evidence type="ECO:0000313" key="3">
    <source>
        <dbReference type="Proteomes" id="UP001203297"/>
    </source>
</evidence>
<dbReference type="AlphaFoldDB" id="A0AAD4M412"/>
<reference evidence="2" key="1">
    <citation type="journal article" date="2022" name="New Phytol.">
        <title>Evolutionary transition to the ectomycorrhizal habit in the genomes of a hyperdiverse lineage of mushroom-forming fungi.</title>
        <authorList>
            <person name="Looney B."/>
            <person name="Miyauchi S."/>
            <person name="Morin E."/>
            <person name="Drula E."/>
            <person name="Courty P.E."/>
            <person name="Kohler A."/>
            <person name="Kuo A."/>
            <person name="LaButti K."/>
            <person name="Pangilinan J."/>
            <person name="Lipzen A."/>
            <person name="Riley R."/>
            <person name="Andreopoulos W."/>
            <person name="He G."/>
            <person name="Johnson J."/>
            <person name="Nolan M."/>
            <person name="Tritt A."/>
            <person name="Barry K.W."/>
            <person name="Grigoriev I.V."/>
            <person name="Nagy L.G."/>
            <person name="Hibbett D."/>
            <person name="Henrissat B."/>
            <person name="Matheny P.B."/>
            <person name="Labbe J."/>
            <person name="Martin F.M."/>
        </authorList>
    </citation>
    <scope>NUCLEOTIDE SEQUENCE</scope>
    <source>
        <strain evidence="2">BPL690</strain>
    </source>
</reference>
<feature type="transmembrane region" description="Helical" evidence="1">
    <location>
        <begin position="48"/>
        <end position="66"/>
    </location>
</feature>
<accession>A0AAD4M412</accession>
<organism evidence="2 3">
    <name type="scientific">Multifurca ochricompacta</name>
    <dbReference type="NCBI Taxonomy" id="376703"/>
    <lineage>
        <taxon>Eukaryota</taxon>
        <taxon>Fungi</taxon>
        <taxon>Dikarya</taxon>
        <taxon>Basidiomycota</taxon>
        <taxon>Agaricomycotina</taxon>
        <taxon>Agaricomycetes</taxon>
        <taxon>Russulales</taxon>
        <taxon>Russulaceae</taxon>
        <taxon>Multifurca</taxon>
    </lineage>
</organism>
<keyword evidence="3" id="KW-1185">Reference proteome</keyword>
<sequence length="84" mass="9672">MSALIKSNRSPTFNKENGSDVISSIHGDDREHIHPIDPKVLRRATLKIDFYLIPIVAMYYLLSFLVSPRQSLIVELYNNNLRCL</sequence>
<dbReference type="EMBL" id="WTXG01000016">
    <property type="protein sequence ID" value="KAI0301016.1"/>
    <property type="molecule type" value="Genomic_DNA"/>
</dbReference>
<evidence type="ECO:0000313" key="2">
    <source>
        <dbReference type="EMBL" id="KAI0301016.1"/>
    </source>
</evidence>
<keyword evidence="1" id="KW-0472">Membrane</keyword>
<keyword evidence="1" id="KW-0812">Transmembrane</keyword>
<protein>
    <submittedName>
        <fullName evidence="2">Uncharacterized protein</fullName>
    </submittedName>
</protein>
<dbReference type="Proteomes" id="UP001203297">
    <property type="component" value="Unassembled WGS sequence"/>
</dbReference>